<feature type="transmembrane region" description="Helical" evidence="12">
    <location>
        <begin position="248"/>
        <end position="265"/>
    </location>
</feature>
<dbReference type="PANTHER" id="PTHR42985">
    <property type="entry name" value="SODIUM-COUPLED MONOCARBOXYLATE TRANSPORTER"/>
    <property type="match status" value="1"/>
</dbReference>
<dbReference type="InterPro" id="IPR038377">
    <property type="entry name" value="Na/Glc_symporter_sf"/>
</dbReference>
<comment type="subcellular location">
    <subcellularLocation>
        <location evidence="1">Cell membrane</location>
        <topology evidence="1">Multi-pass membrane protein</topology>
    </subcellularLocation>
</comment>
<evidence type="ECO:0000256" key="3">
    <source>
        <dbReference type="ARBA" id="ARBA00022448"/>
    </source>
</evidence>
<dbReference type="PROSITE" id="PS50283">
    <property type="entry name" value="NA_SOLUT_SYMP_3"/>
    <property type="match status" value="1"/>
</dbReference>
<dbReference type="AlphaFoldDB" id="A0A3M7PG23"/>
<proteinExistence type="inferred from homology"/>
<evidence type="ECO:0000256" key="10">
    <source>
        <dbReference type="ARBA" id="ARBA00023201"/>
    </source>
</evidence>
<dbReference type="GO" id="GO:0005886">
    <property type="term" value="C:plasma membrane"/>
    <property type="evidence" value="ECO:0007669"/>
    <property type="project" value="UniProtKB-SubCell"/>
</dbReference>
<evidence type="ECO:0000256" key="7">
    <source>
        <dbReference type="ARBA" id="ARBA00023053"/>
    </source>
</evidence>
<protein>
    <submittedName>
        <fullName evidence="13">Sodium-coupled monocarboxylate transporter 1-like</fullName>
    </submittedName>
</protein>
<dbReference type="InterPro" id="IPR051163">
    <property type="entry name" value="Sodium:Solute_Symporter_SSF"/>
</dbReference>
<keyword evidence="3" id="KW-0813">Transport</keyword>
<dbReference type="OrthoDB" id="10043921at2759"/>
<feature type="transmembrane region" description="Helical" evidence="12">
    <location>
        <begin position="171"/>
        <end position="189"/>
    </location>
</feature>
<feature type="transmembrane region" description="Helical" evidence="12">
    <location>
        <begin position="6"/>
        <end position="29"/>
    </location>
</feature>
<keyword evidence="10" id="KW-0739">Sodium transport</keyword>
<feature type="transmembrane region" description="Helical" evidence="12">
    <location>
        <begin position="61"/>
        <end position="80"/>
    </location>
</feature>
<dbReference type="PANTHER" id="PTHR42985:SF40">
    <property type="entry name" value="LD47995P-RELATED"/>
    <property type="match status" value="1"/>
</dbReference>
<gene>
    <name evidence="13" type="ORF">BpHYR1_029317</name>
</gene>
<evidence type="ECO:0000256" key="2">
    <source>
        <dbReference type="ARBA" id="ARBA00006434"/>
    </source>
</evidence>
<dbReference type="STRING" id="10195.A0A3M7PG23"/>
<reference evidence="13 14" key="1">
    <citation type="journal article" date="2018" name="Sci. Rep.">
        <title>Genomic signatures of local adaptation to the degree of environmental predictability in rotifers.</title>
        <authorList>
            <person name="Franch-Gras L."/>
            <person name="Hahn C."/>
            <person name="Garcia-Roger E.M."/>
            <person name="Carmona M.J."/>
            <person name="Serra M."/>
            <person name="Gomez A."/>
        </authorList>
    </citation>
    <scope>NUCLEOTIDE SEQUENCE [LARGE SCALE GENOMIC DNA]</scope>
    <source>
        <strain evidence="13">HYR1</strain>
    </source>
</reference>
<keyword evidence="5 12" id="KW-0812">Transmembrane</keyword>
<dbReference type="Pfam" id="PF00474">
    <property type="entry name" value="SSF"/>
    <property type="match status" value="1"/>
</dbReference>
<evidence type="ECO:0000256" key="11">
    <source>
        <dbReference type="RuleBase" id="RU362091"/>
    </source>
</evidence>
<feature type="transmembrane region" description="Helical" evidence="12">
    <location>
        <begin position="286"/>
        <end position="309"/>
    </location>
</feature>
<evidence type="ECO:0000256" key="1">
    <source>
        <dbReference type="ARBA" id="ARBA00004651"/>
    </source>
</evidence>
<dbReference type="EMBL" id="REGN01011046">
    <property type="protein sequence ID" value="RMZ97979.1"/>
    <property type="molecule type" value="Genomic_DNA"/>
</dbReference>
<dbReference type="InterPro" id="IPR001734">
    <property type="entry name" value="Na/solute_symporter"/>
</dbReference>
<feature type="transmembrane region" description="Helical" evidence="12">
    <location>
        <begin position="329"/>
        <end position="353"/>
    </location>
</feature>
<feature type="transmembrane region" description="Helical" evidence="12">
    <location>
        <begin position="92"/>
        <end position="116"/>
    </location>
</feature>
<sequence>MKYELGIVDYLVLILVFGISILIGFYHGLKQRVKNYFSKDKVILKESVADYFTASSSMKSVPVAFSLLASFFSTTGILGVPAEVYQYGLQYWVTAFSGIFAPVIGAFTTGPFFAHLRIFTVFQYLQLRFGSKYVKYIGTVCYLIKTSISSSIFIFGPAVSLSLFTSFSNNYSIALVGVIATLYTAIGGIKGVIWTDFFQVIVMVGFLVSVFIKGIYDIGGFGNFFQINSSGGRFNVFDFDPDPFKRQTFWSLFFGFLLSFSYSYSTDQQSLQRFQATRTKKLAQRALLLNVPGVFIMLSLCCFAGLILYANFAGCDPLASQQIDNPNQLVGYFVITSFRNVQGAAGFFLSCVFSSSLSSASSCLNSISSVLWEDYFKPFSYFKNLSESKKLTTTKMLVVASGTVSTLFAFMISSFGSNLSQVSGSLNGALNSPILGLFVLGCMFKTSNSVGAACGCMIGFIFGLWISFGAYITKPYYPKLNVTTEFCDFDFLSRNQSVITSDLSGFNKFYSISYMWYTPMGTLVTVLSGLIISIATGGLKQNVDDSFILYKYFIKKKVGDEVELPSLANN</sequence>
<dbReference type="NCBIfam" id="TIGR00813">
    <property type="entry name" value="sss"/>
    <property type="match status" value="1"/>
</dbReference>
<evidence type="ECO:0000313" key="14">
    <source>
        <dbReference type="Proteomes" id="UP000276133"/>
    </source>
</evidence>
<feature type="transmembrane region" description="Helical" evidence="12">
    <location>
        <begin position="196"/>
        <end position="216"/>
    </location>
</feature>
<evidence type="ECO:0000256" key="9">
    <source>
        <dbReference type="ARBA" id="ARBA00023136"/>
    </source>
</evidence>
<feature type="transmembrane region" description="Helical" evidence="12">
    <location>
        <begin position="136"/>
        <end position="159"/>
    </location>
</feature>
<keyword evidence="7" id="KW-0915">Sodium</keyword>
<dbReference type="GO" id="GO:0006814">
    <property type="term" value="P:sodium ion transport"/>
    <property type="evidence" value="ECO:0007669"/>
    <property type="project" value="UniProtKB-KW"/>
</dbReference>
<feature type="transmembrane region" description="Helical" evidence="12">
    <location>
        <begin position="514"/>
        <end position="539"/>
    </location>
</feature>
<evidence type="ECO:0000256" key="12">
    <source>
        <dbReference type="SAM" id="Phobius"/>
    </source>
</evidence>
<keyword evidence="8" id="KW-0406">Ion transport</keyword>
<evidence type="ECO:0000256" key="4">
    <source>
        <dbReference type="ARBA" id="ARBA00022475"/>
    </source>
</evidence>
<dbReference type="GO" id="GO:0015293">
    <property type="term" value="F:symporter activity"/>
    <property type="evidence" value="ECO:0007669"/>
    <property type="project" value="TreeGrafter"/>
</dbReference>
<name>A0A3M7PG23_BRAPC</name>
<keyword evidence="6 12" id="KW-1133">Transmembrane helix</keyword>
<comment type="caution">
    <text evidence="13">The sequence shown here is derived from an EMBL/GenBank/DDBJ whole genome shotgun (WGS) entry which is preliminary data.</text>
</comment>
<dbReference type="Proteomes" id="UP000276133">
    <property type="component" value="Unassembled WGS sequence"/>
</dbReference>
<feature type="transmembrane region" description="Helical" evidence="12">
    <location>
        <begin position="450"/>
        <end position="472"/>
    </location>
</feature>
<dbReference type="Gene3D" id="1.20.1730.10">
    <property type="entry name" value="Sodium/glucose cotransporter"/>
    <property type="match status" value="1"/>
</dbReference>
<keyword evidence="4" id="KW-1003">Cell membrane</keyword>
<feature type="transmembrane region" description="Helical" evidence="12">
    <location>
        <begin position="396"/>
        <end position="416"/>
    </location>
</feature>
<organism evidence="13 14">
    <name type="scientific">Brachionus plicatilis</name>
    <name type="common">Marine rotifer</name>
    <name type="synonym">Brachionus muelleri</name>
    <dbReference type="NCBI Taxonomy" id="10195"/>
    <lineage>
        <taxon>Eukaryota</taxon>
        <taxon>Metazoa</taxon>
        <taxon>Spiralia</taxon>
        <taxon>Gnathifera</taxon>
        <taxon>Rotifera</taxon>
        <taxon>Eurotatoria</taxon>
        <taxon>Monogononta</taxon>
        <taxon>Pseudotrocha</taxon>
        <taxon>Ploima</taxon>
        <taxon>Brachionidae</taxon>
        <taxon>Brachionus</taxon>
    </lineage>
</organism>
<feature type="transmembrane region" description="Helical" evidence="12">
    <location>
        <begin position="422"/>
        <end position="443"/>
    </location>
</feature>
<evidence type="ECO:0000256" key="8">
    <source>
        <dbReference type="ARBA" id="ARBA00023065"/>
    </source>
</evidence>
<evidence type="ECO:0000313" key="13">
    <source>
        <dbReference type="EMBL" id="RMZ97979.1"/>
    </source>
</evidence>
<evidence type="ECO:0000256" key="6">
    <source>
        <dbReference type="ARBA" id="ARBA00022989"/>
    </source>
</evidence>
<keyword evidence="14" id="KW-1185">Reference proteome</keyword>
<keyword evidence="9 12" id="KW-0472">Membrane</keyword>
<comment type="similarity">
    <text evidence="2 11">Belongs to the sodium:solute symporter (SSF) (TC 2.A.21) family.</text>
</comment>
<accession>A0A3M7PG23</accession>
<evidence type="ECO:0000256" key="5">
    <source>
        <dbReference type="ARBA" id="ARBA00022692"/>
    </source>
</evidence>